<organism evidence="1 2">
    <name type="scientific">Cichorium intybus</name>
    <name type="common">Chicory</name>
    <dbReference type="NCBI Taxonomy" id="13427"/>
    <lineage>
        <taxon>Eukaryota</taxon>
        <taxon>Viridiplantae</taxon>
        <taxon>Streptophyta</taxon>
        <taxon>Embryophyta</taxon>
        <taxon>Tracheophyta</taxon>
        <taxon>Spermatophyta</taxon>
        <taxon>Magnoliopsida</taxon>
        <taxon>eudicotyledons</taxon>
        <taxon>Gunneridae</taxon>
        <taxon>Pentapetalae</taxon>
        <taxon>asterids</taxon>
        <taxon>campanulids</taxon>
        <taxon>Asterales</taxon>
        <taxon>Asteraceae</taxon>
        <taxon>Cichorioideae</taxon>
        <taxon>Cichorieae</taxon>
        <taxon>Cichoriinae</taxon>
        <taxon>Cichorium</taxon>
    </lineage>
</organism>
<dbReference type="EMBL" id="CM042009">
    <property type="protein sequence ID" value="KAI3792102.1"/>
    <property type="molecule type" value="Genomic_DNA"/>
</dbReference>
<reference evidence="2" key="1">
    <citation type="journal article" date="2022" name="Mol. Ecol. Resour.">
        <title>The genomes of chicory, endive, great burdock and yacon provide insights into Asteraceae palaeo-polyploidization history and plant inulin production.</title>
        <authorList>
            <person name="Fan W."/>
            <person name="Wang S."/>
            <person name="Wang H."/>
            <person name="Wang A."/>
            <person name="Jiang F."/>
            <person name="Liu H."/>
            <person name="Zhao H."/>
            <person name="Xu D."/>
            <person name="Zhang Y."/>
        </authorList>
    </citation>
    <scope>NUCLEOTIDE SEQUENCE [LARGE SCALE GENOMIC DNA]</scope>
    <source>
        <strain evidence="2">cv. Punajuju</strain>
    </source>
</reference>
<keyword evidence="2" id="KW-1185">Reference proteome</keyword>
<accession>A0ACB9HAY3</accession>
<name>A0ACB9HAY3_CICIN</name>
<protein>
    <submittedName>
        <fullName evidence="1">Uncharacterized protein</fullName>
    </submittedName>
</protein>
<evidence type="ECO:0000313" key="2">
    <source>
        <dbReference type="Proteomes" id="UP001055811"/>
    </source>
</evidence>
<evidence type="ECO:0000313" key="1">
    <source>
        <dbReference type="EMBL" id="KAI3792102.1"/>
    </source>
</evidence>
<sequence length="1139" mass="129233">MPRSLRTGSPLALDKEIEKTARSLRKQATLRKKQPTSQTSTSHPTTENQSTQVTSTETQSETTSPPYPTPIPTPITMAAPEQTLRQWATQYVTQQPLCITYPAMINFELKSGLIHLLPTFRGVENEDPHKFLKEFHVVCTGMKPHDVTEDQIKLKAFPFDVQDSARDWLYYLPPGSVTTWNELARMFLDKYFPEMKASALRREIIGIKQQKREALHSYWERFKRLCTRCPKHGITDYQLLQYFCEGLTAWDRRLLNASSGGSIADKTPTQIRELINTMAEDSKHTLQEDEWYPDPPRAVNEVNNPKLESQISELTKAVLMLTKEKVAQPPVRPCGVCLQVGHPTDMCPLLQEETEEAKATGPFQRQYDQPRGNTRWNQGQSSNYPPRNHQQYQPRPPPQNQQYQARTPPAAPQPSSSGMSLEDIVKSLATSTQTFQNETKASIKNLEQQMAQLASSVSKLEAQGKLPAQTETNPKHKAYAVTLRSGTQYEGPKAPDEEEELEIEKPPKKSEEPKPKNPESVEAKIQSAPFPSRLRGDKREKGENEILEIFRKVEVNIPLLEAIKQVPRYAKFLKELCTSKKKLKGNETVKVGENASAVLQRRMPKKCKDPGVFTVPCKLGNLHVPKAMLDLGASINVLPYSVYKEIGIGTLTKTGVIVQLADRSVVHPKGVLEDVLVQVNQLVFPADFYVLDMGDEDNPNPNSILLGRPFLKTARTKIDVFAGTLSMEFDGEVINFNIYEAMRYPTDVHSLNFVDVIKPLAEELFELVSSDPLSLVLNNDLDEEKMKELAEKYELNEDLKVMVKAVEERKDLKNKQVMMQLPNSNEKLLPSVVKAPKLELKTLPEHLKYAYLGDKETLPVIVSNKLTEKEEEELINLLKRYKKAIGWTIADIKGLSPSLCMHKILMEDDYKPSRQPQRRLNPPMMEVVKKEIMKLLNAGMIYPISDSKWVSPVQVVPKKAGVTVVENEDGDLVPTRVQNGWRVCIDYRKLNAATRKDHFPLPFIDQMLERLAGKSHYCCLDGFSGFHQIPVAPEDQEKTTFTCPFGTFAYRRMPFGLCNAPATFQRCMVSIFSEYVEEIIEVFMDDFTVYGDSFNHCLENLTKILQRCIDTDLVLNYEKCHFMVDKGLILGHVVSKNGL</sequence>
<proteinExistence type="predicted"/>
<dbReference type="Proteomes" id="UP001055811">
    <property type="component" value="Linkage Group LG01"/>
</dbReference>
<reference evidence="1 2" key="2">
    <citation type="journal article" date="2022" name="Mol. Ecol. Resour.">
        <title>The genomes of chicory, endive, great burdock and yacon provide insights into Asteraceae paleo-polyploidization history and plant inulin production.</title>
        <authorList>
            <person name="Fan W."/>
            <person name="Wang S."/>
            <person name="Wang H."/>
            <person name="Wang A."/>
            <person name="Jiang F."/>
            <person name="Liu H."/>
            <person name="Zhao H."/>
            <person name="Xu D."/>
            <person name="Zhang Y."/>
        </authorList>
    </citation>
    <scope>NUCLEOTIDE SEQUENCE [LARGE SCALE GENOMIC DNA]</scope>
    <source>
        <strain evidence="2">cv. Punajuju</strain>
        <tissue evidence="1">Leaves</tissue>
    </source>
</reference>
<comment type="caution">
    <text evidence="1">The sequence shown here is derived from an EMBL/GenBank/DDBJ whole genome shotgun (WGS) entry which is preliminary data.</text>
</comment>
<gene>
    <name evidence="1" type="ORF">L2E82_05972</name>
</gene>